<dbReference type="InterPro" id="IPR050482">
    <property type="entry name" value="Sensor_HK_TwoCompSys"/>
</dbReference>
<dbReference type="Pfam" id="PF02518">
    <property type="entry name" value="HATPase_c"/>
    <property type="match status" value="1"/>
</dbReference>
<dbReference type="InterPro" id="IPR003594">
    <property type="entry name" value="HATPase_dom"/>
</dbReference>
<sequence>MREHTAPTTASARPGLVSTVMDAVIVAALLVLAAAVWALDPQGSTVPEVLLSAVAIVALLWRRRFPLAVFAVTAVVGILSAALGHGGTVALPIGFAGAAVVQSGRRGLGAALTGAAAAVLVGVLLVRGARWDDSAVVASVSALALGVTIGLVQDARRRTLQEAVGRAERAEALRTAEAERAVAEERLRIARELHDVLAHRIAVIGVQTGLAQYVIDEDPAAARAALETARAASGSALDELATLLRLLRRGDESAQAMRSPAPSLERLDGLLADIRRTGLTVHARVPDAVPALAPAVDLAAYRVVQEGLTNAHKHGDGAARLEVRVEGSRLVITVRNGVPAPSAVTETPAASTGLGLVGMRERVEAMGGLLSVRAAPEEFGVRAELPIQDRPTTKGEPR</sequence>
<evidence type="ECO:0000256" key="4">
    <source>
        <dbReference type="ARBA" id="ARBA00022679"/>
    </source>
</evidence>
<name>A0ABS5XQM2_9MICO</name>
<feature type="transmembrane region" description="Helical" evidence="9">
    <location>
        <begin position="68"/>
        <end position="101"/>
    </location>
</feature>
<evidence type="ECO:0000256" key="7">
    <source>
        <dbReference type="ARBA" id="ARBA00022840"/>
    </source>
</evidence>
<dbReference type="Pfam" id="PF23539">
    <property type="entry name" value="DUF7134"/>
    <property type="match status" value="1"/>
</dbReference>
<evidence type="ECO:0000256" key="5">
    <source>
        <dbReference type="ARBA" id="ARBA00022741"/>
    </source>
</evidence>
<keyword evidence="7" id="KW-0067">ATP-binding</keyword>
<dbReference type="Gene3D" id="3.30.565.10">
    <property type="entry name" value="Histidine kinase-like ATPase, C-terminal domain"/>
    <property type="match status" value="1"/>
</dbReference>
<keyword evidence="12" id="KW-1185">Reference proteome</keyword>
<comment type="caution">
    <text evidence="11">The sequence shown here is derived from an EMBL/GenBank/DDBJ whole genome shotgun (WGS) entry which is preliminary data.</text>
</comment>
<protein>
    <recommendedName>
        <fullName evidence="2">histidine kinase</fullName>
        <ecNumber evidence="2">2.7.13.3</ecNumber>
    </recommendedName>
</protein>
<dbReference type="Proteomes" id="UP000740605">
    <property type="component" value="Unassembled WGS sequence"/>
</dbReference>
<dbReference type="PANTHER" id="PTHR24421">
    <property type="entry name" value="NITRATE/NITRITE SENSOR PROTEIN NARX-RELATED"/>
    <property type="match status" value="1"/>
</dbReference>
<keyword evidence="9" id="KW-1133">Transmembrane helix</keyword>
<dbReference type="EC" id="2.7.13.3" evidence="2"/>
<gene>
    <name evidence="11" type="ORF">J0P97_01810</name>
</gene>
<evidence type="ECO:0000313" key="12">
    <source>
        <dbReference type="Proteomes" id="UP000740605"/>
    </source>
</evidence>
<dbReference type="RefSeq" id="WP_215486049.1">
    <property type="nucleotide sequence ID" value="NZ_BAAAPJ010000001.1"/>
</dbReference>
<keyword evidence="6" id="KW-0418">Kinase</keyword>
<keyword evidence="9" id="KW-0812">Transmembrane</keyword>
<keyword evidence="8" id="KW-0902">Two-component regulatory system</keyword>
<evidence type="ECO:0000256" key="3">
    <source>
        <dbReference type="ARBA" id="ARBA00022553"/>
    </source>
</evidence>
<evidence type="ECO:0000256" key="6">
    <source>
        <dbReference type="ARBA" id="ARBA00022777"/>
    </source>
</evidence>
<evidence type="ECO:0000256" key="8">
    <source>
        <dbReference type="ARBA" id="ARBA00023012"/>
    </source>
</evidence>
<evidence type="ECO:0000256" key="1">
    <source>
        <dbReference type="ARBA" id="ARBA00000085"/>
    </source>
</evidence>
<evidence type="ECO:0000256" key="9">
    <source>
        <dbReference type="SAM" id="Phobius"/>
    </source>
</evidence>
<organism evidence="11 12">
    <name type="scientific">Microbacterium flavum</name>
    <dbReference type="NCBI Taxonomy" id="415216"/>
    <lineage>
        <taxon>Bacteria</taxon>
        <taxon>Bacillati</taxon>
        <taxon>Actinomycetota</taxon>
        <taxon>Actinomycetes</taxon>
        <taxon>Micrococcales</taxon>
        <taxon>Microbacteriaceae</taxon>
        <taxon>Microbacterium</taxon>
    </lineage>
</organism>
<feature type="transmembrane region" description="Helical" evidence="9">
    <location>
        <begin position="20"/>
        <end position="39"/>
    </location>
</feature>
<dbReference type="SMART" id="SM00387">
    <property type="entry name" value="HATPase_c"/>
    <property type="match status" value="1"/>
</dbReference>
<accession>A0ABS5XQM2</accession>
<dbReference type="EMBL" id="JAFLHG010000001">
    <property type="protein sequence ID" value="MBT8796813.1"/>
    <property type="molecule type" value="Genomic_DNA"/>
</dbReference>
<evidence type="ECO:0000313" key="11">
    <source>
        <dbReference type="EMBL" id="MBT8796813.1"/>
    </source>
</evidence>
<feature type="transmembrane region" description="Helical" evidence="9">
    <location>
        <begin position="135"/>
        <end position="152"/>
    </location>
</feature>
<evidence type="ECO:0000259" key="10">
    <source>
        <dbReference type="SMART" id="SM00387"/>
    </source>
</evidence>
<evidence type="ECO:0000256" key="2">
    <source>
        <dbReference type="ARBA" id="ARBA00012438"/>
    </source>
</evidence>
<keyword evidence="9" id="KW-0472">Membrane</keyword>
<dbReference type="SUPFAM" id="SSF55874">
    <property type="entry name" value="ATPase domain of HSP90 chaperone/DNA topoisomerase II/histidine kinase"/>
    <property type="match status" value="1"/>
</dbReference>
<dbReference type="Gene3D" id="1.20.5.1930">
    <property type="match status" value="1"/>
</dbReference>
<dbReference type="InterPro" id="IPR036890">
    <property type="entry name" value="HATPase_C_sf"/>
</dbReference>
<feature type="transmembrane region" description="Helical" evidence="9">
    <location>
        <begin position="108"/>
        <end position="129"/>
    </location>
</feature>
<comment type="catalytic activity">
    <reaction evidence="1">
        <text>ATP + protein L-histidine = ADP + protein N-phospho-L-histidine.</text>
        <dbReference type="EC" id="2.7.13.3"/>
    </reaction>
</comment>
<keyword evidence="3" id="KW-0597">Phosphoprotein</keyword>
<proteinExistence type="predicted"/>
<dbReference type="Pfam" id="PF07730">
    <property type="entry name" value="HisKA_3"/>
    <property type="match status" value="1"/>
</dbReference>
<dbReference type="InterPro" id="IPR055558">
    <property type="entry name" value="DUF7134"/>
</dbReference>
<reference evidence="11 12" key="1">
    <citation type="submission" date="2021-03" db="EMBL/GenBank/DDBJ databases">
        <title>Microbacterium pauli sp. nov., isolated from microfiltered milk.</title>
        <authorList>
            <person name="Bellassi P."/>
            <person name="Fontana A."/>
            <person name="Callegari M.L."/>
            <person name="Lorenzo M."/>
            <person name="Cappa F."/>
        </authorList>
    </citation>
    <scope>NUCLEOTIDE SEQUENCE [LARGE SCALE GENOMIC DNA]</scope>
    <source>
        <strain evidence="11 12">DSM 18909</strain>
    </source>
</reference>
<keyword evidence="5" id="KW-0547">Nucleotide-binding</keyword>
<keyword evidence="4" id="KW-0808">Transferase</keyword>
<dbReference type="PANTHER" id="PTHR24421:SF10">
    <property type="entry name" value="NITRATE_NITRITE SENSOR PROTEIN NARQ"/>
    <property type="match status" value="1"/>
</dbReference>
<dbReference type="CDD" id="cd16917">
    <property type="entry name" value="HATPase_UhpB-NarQ-NarX-like"/>
    <property type="match status" value="1"/>
</dbReference>
<feature type="transmembrane region" description="Helical" evidence="9">
    <location>
        <begin position="46"/>
        <end position="62"/>
    </location>
</feature>
<dbReference type="InterPro" id="IPR011712">
    <property type="entry name" value="Sig_transdc_His_kin_sub3_dim/P"/>
</dbReference>
<feature type="domain" description="Histidine kinase/HSP90-like ATPase" evidence="10">
    <location>
        <begin position="295"/>
        <end position="389"/>
    </location>
</feature>